<feature type="region of interest" description="Disordered" evidence="1">
    <location>
        <begin position="1"/>
        <end position="29"/>
    </location>
</feature>
<comment type="caution">
    <text evidence="2">The sequence shown here is derived from an EMBL/GenBank/DDBJ whole genome shotgun (WGS) entry which is preliminary data.</text>
</comment>
<dbReference type="Proteomes" id="UP001228019">
    <property type="component" value="Unassembled WGS sequence"/>
</dbReference>
<evidence type="ECO:0000313" key="3">
    <source>
        <dbReference type="Proteomes" id="UP001228019"/>
    </source>
</evidence>
<dbReference type="EMBL" id="JAUQOP010000007">
    <property type="protein sequence ID" value="MDO7896760.1"/>
    <property type="molecule type" value="Genomic_DNA"/>
</dbReference>
<evidence type="ECO:0000256" key="1">
    <source>
        <dbReference type="SAM" id="MobiDB-lite"/>
    </source>
</evidence>
<reference evidence="2 3" key="1">
    <citation type="submission" date="2023-07" db="EMBL/GenBank/DDBJ databases">
        <title>Identification of four novel Pseudomonas species associated with bacterial leaf spot of cucurbits.</title>
        <authorList>
            <person name="Fullem K.R."/>
        </authorList>
    </citation>
    <scope>NUCLEOTIDE SEQUENCE [LARGE SCALE GENOMIC DNA]</scope>
    <source>
        <strain evidence="2 3">K18</strain>
    </source>
</reference>
<sequence>MELASLSHFTSPVSGRAETPGPSNVDDPRHTIIDMTSIETLSEGIPHEHRTELSPHDLEFAMRGVEDALHQIISERQLDAGTDTERVLEYIAVSIGESTDDGQLTKALLGLGDFEFLKHSLSADQLIQGAQTVLAYLSDKLDKLSRNELEGDLGRWVGNLTTASVRTGMVTGVLTVFRQLAGFAMEKNLQSNATSPLTRSVIGAIALSVGPITNMLGAIRDECNGTANIETRMARLSTLLLSMAALAAAATVPTALPALASLGSQMAFYTFAQDLVSLFCPTGDNAKANLGGTAIAGLLNGALQFVSFTLMNYTAPHSGPGYVMAQGNASSASETEGLAAQLSAWVEQQANTTGEPGPQQTADSLTVALGDDVLRGVYNAFADVSGQILMGEAMHAMQAEPSKDGFRINPISFRIPTAEQAANQFLSTNAIRTSVGQIIVGVVVAASRYFSTLPISKETADHIANLFVAAVVFAARPGTTYVNARTQPA</sequence>
<evidence type="ECO:0000313" key="2">
    <source>
        <dbReference type="EMBL" id="MDO7896760.1"/>
    </source>
</evidence>
<name>A0ABT9BW27_9PSED</name>
<organism evidence="2 3">
    <name type="scientific">Pseudomonas citrulli</name>
    <dbReference type="NCBI Taxonomy" id="3064347"/>
    <lineage>
        <taxon>Bacteria</taxon>
        <taxon>Pseudomonadati</taxon>
        <taxon>Pseudomonadota</taxon>
        <taxon>Gammaproteobacteria</taxon>
        <taxon>Pseudomonadales</taxon>
        <taxon>Pseudomonadaceae</taxon>
        <taxon>Pseudomonas</taxon>
    </lineage>
</organism>
<proteinExistence type="predicted"/>
<protein>
    <submittedName>
        <fullName evidence="2">Uncharacterized protein</fullName>
    </submittedName>
</protein>
<keyword evidence="3" id="KW-1185">Reference proteome</keyword>
<accession>A0ABT9BW27</accession>
<gene>
    <name evidence="2" type="ORF">Q6A48_07610</name>
</gene>
<dbReference type="RefSeq" id="WP_304553129.1">
    <property type="nucleotide sequence ID" value="NZ_JAUQOP010000007.1"/>
</dbReference>